<dbReference type="PANTHER" id="PTHR47424">
    <property type="entry name" value="REGULATORY PROTEIN GAL4"/>
    <property type="match status" value="1"/>
</dbReference>
<dbReference type="GO" id="GO:0006351">
    <property type="term" value="P:DNA-templated transcription"/>
    <property type="evidence" value="ECO:0007669"/>
    <property type="project" value="InterPro"/>
</dbReference>
<evidence type="ECO:0000256" key="2">
    <source>
        <dbReference type="ARBA" id="ARBA00023015"/>
    </source>
</evidence>
<dbReference type="GO" id="GO:0000981">
    <property type="term" value="F:DNA-binding transcription factor activity, RNA polymerase II-specific"/>
    <property type="evidence" value="ECO:0007669"/>
    <property type="project" value="InterPro"/>
</dbReference>
<dbReference type="GO" id="GO:0008270">
    <property type="term" value="F:zinc ion binding"/>
    <property type="evidence" value="ECO:0007669"/>
    <property type="project" value="InterPro"/>
</dbReference>
<keyword evidence="9" id="KW-1185">Reference proteome</keyword>
<feature type="region of interest" description="Disordered" evidence="5">
    <location>
        <begin position="99"/>
        <end position="120"/>
    </location>
</feature>
<feature type="domain" description="Zn(2)-C6 fungal-type" evidence="7">
    <location>
        <begin position="12"/>
        <end position="41"/>
    </location>
</feature>
<keyword evidence="6" id="KW-1133">Transmembrane helix</keyword>
<dbReference type="PROSITE" id="PS00463">
    <property type="entry name" value="ZN2_CY6_FUNGAL_1"/>
    <property type="match status" value="1"/>
</dbReference>
<dbReference type="InterPro" id="IPR051127">
    <property type="entry name" value="Fungal_SecMet_Regulators"/>
</dbReference>
<evidence type="ECO:0000256" key="4">
    <source>
        <dbReference type="ARBA" id="ARBA00023242"/>
    </source>
</evidence>
<evidence type="ECO:0000256" key="3">
    <source>
        <dbReference type="ARBA" id="ARBA00023163"/>
    </source>
</evidence>
<evidence type="ECO:0000256" key="6">
    <source>
        <dbReference type="SAM" id="Phobius"/>
    </source>
</evidence>
<gene>
    <name evidence="8" type="ORF">CANVERA_P3642</name>
</gene>
<dbReference type="GO" id="GO:0003677">
    <property type="term" value="F:DNA binding"/>
    <property type="evidence" value="ECO:0007669"/>
    <property type="project" value="InterPro"/>
</dbReference>
<keyword evidence="3" id="KW-0804">Transcription</keyword>
<comment type="caution">
    <text evidence="8">The sequence shown here is derived from an EMBL/GenBank/DDBJ whole genome shotgun (WGS) entry which is preliminary data.</text>
</comment>
<dbReference type="Proteomes" id="UP001152885">
    <property type="component" value="Unassembled WGS sequence"/>
</dbReference>
<feature type="transmembrane region" description="Helical" evidence="6">
    <location>
        <begin position="474"/>
        <end position="492"/>
    </location>
</feature>
<dbReference type="InterPro" id="IPR001138">
    <property type="entry name" value="Zn2Cys6_DnaBD"/>
</dbReference>
<dbReference type="Pfam" id="PF04082">
    <property type="entry name" value="Fungal_trans"/>
    <property type="match status" value="1"/>
</dbReference>
<evidence type="ECO:0000313" key="8">
    <source>
        <dbReference type="EMBL" id="CAI5759133.1"/>
    </source>
</evidence>
<dbReference type="SMART" id="SM00066">
    <property type="entry name" value="GAL4"/>
    <property type="match status" value="1"/>
</dbReference>
<dbReference type="InterPro" id="IPR036864">
    <property type="entry name" value="Zn2-C6_fun-type_DNA-bd_sf"/>
</dbReference>
<reference evidence="8" key="1">
    <citation type="submission" date="2022-12" db="EMBL/GenBank/DDBJ databases">
        <authorList>
            <person name="Brejova B."/>
        </authorList>
    </citation>
    <scope>NUCLEOTIDE SEQUENCE</scope>
</reference>
<evidence type="ECO:0000256" key="5">
    <source>
        <dbReference type="SAM" id="MobiDB-lite"/>
    </source>
</evidence>
<keyword evidence="1" id="KW-0479">Metal-binding</keyword>
<name>A0A9W4TZE2_9ASCO</name>
<dbReference type="SMART" id="SM00906">
    <property type="entry name" value="Fungal_trans"/>
    <property type="match status" value="1"/>
</dbReference>
<dbReference type="CDD" id="cd12148">
    <property type="entry name" value="fungal_TF_MHR"/>
    <property type="match status" value="1"/>
</dbReference>
<dbReference type="Pfam" id="PF00172">
    <property type="entry name" value="Zn_clus"/>
    <property type="match status" value="1"/>
</dbReference>
<dbReference type="EMBL" id="CANTUO010000004">
    <property type="protein sequence ID" value="CAI5759133.1"/>
    <property type="molecule type" value="Genomic_DNA"/>
</dbReference>
<organism evidence="8 9">
    <name type="scientific">Candida verbasci</name>
    <dbReference type="NCBI Taxonomy" id="1227364"/>
    <lineage>
        <taxon>Eukaryota</taxon>
        <taxon>Fungi</taxon>
        <taxon>Dikarya</taxon>
        <taxon>Ascomycota</taxon>
        <taxon>Saccharomycotina</taxon>
        <taxon>Pichiomycetes</taxon>
        <taxon>Debaryomycetaceae</taxon>
        <taxon>Candida/Lodderomyces clade</taxon>
        <taxon>Candida</taxon>
    </lineage>
</organism>
<keyword evidence="6" id="KW-0472">Membrane</keyword>
<dbReference type="PROSITE" id="PS50048">
    <property type="entry name" value="ZN2_CY6_FUNGAL_2"/>
    <property type="match status" value="1"/>
</dbReference>
<keyword evidence="6" id="KW-0812">Transmembrane</keyword>
<feature type="transmembrane region" description="Helical" evidence="6">
    <location>
        <begin position="546"/>
        <end position="564"/>
    </location>
</feature>
<accession>A0A9W4TZE2</accession>
<evidence type="ECO:0000313" key="9">
    <source>
        <dbReference type="Proteomes" id="UP001152885"/>
    </source>
</evidence>
<dbReference type="OrthoDB" id="3364175at2759"/>
<dbReference type="Gene3D" id="4.10.240.10">
    <property type="entry name" value="Zn(2)-C6 fungal-type DNA-binding domain"/>
    <property type="match status" value="1"/>
</dbReference>
<dbReference type="AlphaFoldDB" id="A0A9W4TZE2"/>
<dbReference type="SUPFAM" id="SSF57701">
    <property type="entry name" value="Zn2/Cys6 DNA-binding domain"/>
    <property type="match status" value="1"/>
</dbReference>
<dbReference type="CDD" id="cd00067">
    <property type="entry name" value="GAL4"/>
    <property type="match status" value="1"/>
</dbReference>
<dbReference type="PANTHER" id="PTHR47424:SF6">
    <property type="entry name" value="PROLINE UTILIZATION TRANS-ACTIVATOR"/>
    <property type="match status" value="1"/>
</dbReference>
<protein>
    <recommendedName>
        <fullName evidence="7">Zn(2)-C6 fungal-type domain-containing protein</fullName>
    </recommendedName>
</protein>
<keyword evidence="4" id="KW-0539">Nucleus</keyword>
<keyword evidence="2" id="KW-0805">Transcription regulation</keyword>
<evidence type="ECO:0000259" key="7">
    <source>
        <dbReference type="PROSITE" id="PS50048"/>
    </source>
</evidence>
<proteinExistence type="predicted"/>
<dbReference type="InterPro" id="IPR007219">
    <property type="entry name" value="XnlR_reg_dom"/>
</dbReference>
<evidence type="ECO:0000256" key="1">
    <source>
        <dbReference type="ARBA" id="ARBA00022723"/>
    </source>
</evidence>
<sequence length="693" mass="80623">MDEKQRTKVSKACDYCKKRKFKCSGVAPCDLCFKKNITCSFDIVDKRTIRRKNKKRTPPTTTTTNVKKRSLPKEIQYRFADIKTLKDDIPQEYQTITSFPLNETHEEQPESLSSSDKLPPRMLYDSKGNLRYVGESSPLSFLFDCRNIFHEYIGISEFTSQTSTTLETIDEPDEDHEVVQVALPSRNLLSQILRLFSINVNQAIYLFDMKEFKKTIVDPIYTNYSECKTKQIVLINLVISIGILYAESINDPMLIELQQGMNQIHSHSYFEYGMYLTKKNLTKSKLWITEACALAYVYYQFKSQRNSAWLILGYAIRNAEAIGIHRKFLNDSYKDVEYVKHRRRLFRSLYLMDRISSIILGRPLIIDEKNWDDFDSSDIYDKDANGNIIYDPKYTTVIESCKLCRIGSNIIRSFYLDGSNSAFKAEQLAIEIKIWSLNLPKEIQIDKIVDNSKDIVKGEDYTNIKVSLIMIHTLHLYFTILLFRPFFIHLVFKKQINIKSPTSNYEVAILNFYKSSIKSSILLIQLLEYYYHTFIKDQHNRVEGSGFMYACLSATLVIGLSVLYNESNNFESEFKTISQMNYINSAKNIFKRHSIENPMAEKFFKVVEQMQFALMNKFELDENGNKLDNTPSNSNIIQHKFVNSSSILIDGNSIEFNQEYDRFIESLSNSSVGNESFMGTFNVNDILYNVRNR</sequence>